<evidence type="ECO:0000256" key="8">
    <source>
        <dbReference type="ARBA" id="ARBA00026081"/>
    </source>
</evidence>
<evidence type="ECO:0000313" key="10">
    <source>
        <dbReference type="EMBL" id="RZO25142.1"/>
    </source>
</evidence>
<dbReference type="PANTHER" id="PTHR33529:SF7">
    <property type="entry name" value="LIPOPOLYSACCHARIDE EXPORT SYSTEM PERMEASE PROTEIN LPTF"/>
    <property type="match status" value="1"/>
</dbReference>
<feature type="transmembrane region" description="Helical" evidence="9">
    <location>
        <begin position="372"/>
        <end position="389"/>
    </location>
</feature>
<evidence type="ECO:0000256" key="9">
    <source>
        <dbReference type="SAM" id="Phobius"/>
    </source>
</evidence>
<comment type="subunit">
    <text evidence="8">Component of the lipopolysaccharide transport and assembly complex. The LptBFG transporter is composed of two ATP-binding proteins (LptB) and two transmembrane proteins (LptF and LptG).</text>
</comment>
<gene>
    <name evidence="10" type="ORF">EVA94_01765</name>
</gene>
<keyword evidence="5 9" id="KW-0812">Transmembrane</keyword>
<evidence type="ECO:0000256" key="5">
    <source>
        <dbReference type="ARBA" id="ARBA00022692"/>
    </source>
</evidence>
<feature type="transmembrane region" description="Helical" evidence="9">
    <location>
        <begin position="335"/>
        <end position="352"/>
    </location>
</feature>
<dbReference type="InterPro" id="IPR005495">
    <property type="entry name" value="LptG/LptF_permease"/>
</dbReference>
<keyword evidence="7 9" id="KW-0472">Membrane</keyword>
<evidence type="ECO:0000256" key="2">
    <source>
        <dbReference type="ARBA" id="ARBA00004651"/>
    </source>
</evidence>
<dbReference type="GO" id="GO:0043190">
    <property type="term" value="C:ATP-binding cassette (ABC) transporter complex"/>
    <property type="evidence" value="ECO:0007669"/>
    <property type="project" value="TreeGrafter"/>
</dbReference>
<dbReference type="Pfam" id="PF03739">
    <property type="entry name" value="LptF_LptG"/>
    <property type="match status" value="1"/>
</dbReference>
<evidence type="ECO:0000256" key="7">
    <source>
        <dbReference type="ARBA" id="ARBA00023136"/>
    </source>
</evidence>
<dbReference type="PANTHER" id="PTHR33529">
    <property type="entry name" value="SLR0882 PROTEIN-RELATED"/>
    <property type="match status" value="1"/>
</dbReference>
<feature type="transmembrane region" description="Helical" evidence="9">
    <location>
        <begin position="116"/>
        <end position="136"/>
    </location>
</feature>
<comment type="subcellular location">
    <subcellularLocation>
        <location evidence="2">Cell membrane</location>
        <topology evidence="2">Multi-pass membrane protein</topology>
    </subcellularLocation>
</comment>
<keyword evidence="4" id="KW-1003">Cell membrane</keyword>
<dbReference type="Proteomes" id="UP000315498">
    <property type="component" value="Unassembled WGS sequence"/>
</dbReference>
<keyword evidence="6 9" id="KW-1133">Transmembrane helix</keyword>
<feature type="transmembrane region" description="Helical" evidence="9">
    <location>
        <begin position="31"/>
        <end position="50"/>
    </location>
</feature>
<sequence length="390" mass="44721">MNIVMHHSSQGMYKKNILSKSLNIEVLKSTAGVLLIFFFLVVSSRFVGYFEQASEGLIDPNLIYKIVILRFPDFITLLLPLSFFLGVVITMSRLYSDREIYGFFTGGLSEIDFLKYLLPQSLLFFFLTLLLSIYVAPYTKELSKEMISLDSLQEQFESIKPNQVFPLKNNEGFVFIKDKQESVFDEVVLYITNEDYSSIVVADQLSYDDLNSIMNLNFKNGSMYQGLFEEGSSVVSTFKNLKIPVSTEENSVTGLSFARLFDYSARSTKSQMQWNISIPITIFILLIIGINLSKVEPRQGRLSVLLPAIFVYILYLSLLILARESFDNNSAITQNYIWFVHFIFFIFSIFGLYKSSFNKTVDPFALFKGSNVVRLIFIGTIFIILLWIID</sequence>
<evidence type="ECO:0000256" key="3">
    <source>
        <dbReference type="ARBA" id="ARBA00007725"/>
    </source>
</evidence>
<accession>A0A520MV68</accession>
<dbReference type="EMBL" id="SHBG01000011">
    <property type="protein sequence ID" value="RZO25142.1"/>
    <property type="molecule type" value="Genomic_DNA"/>
</dbReference>
<comment type="caution">
    <text evidence="10">The sequence shown here is derived from an EMBL/GenBank/DDBJ whole genome shotgun (WGS) entry which is preliminary data.</text>
</comment>
<evidence type="ECO:0000256" key="4">
    <source>
        <dbReference type="ARBA" id="ARBA00022475"/>
    </source>
</evidence>
<evidence type="ECO:0000256" key="6">
    <source>
        <dbReference type="ARBA" id="ARBA00022989"/>
    </source>
</evidence>
<reference evidence="10 11" key="1">
    <citation type="submission" date="2019-02" db="EMBL/GenBank/DDBJ databases">
        <title>Prokaryotic population dynamics and viral predation in marine succession experiment using metagenomics: the confinement effect.</title>
        <authorList>
            <person name="Haro-Moreno J.M."/>
            <person name="Rodriguez-Valera F."/>
            <person name="Lopez-Perez M."/>
        </authorList>
    </citation>
    <scope>NUCLEOTIDE SEQUENCE [LARGE SCALE GENOMIC DNA]</scope>
    <source>
        <strain evidence="10">MED-G161</strain>
    </source>
</reference>
<comment type="similarity">
    <text evidence="3">Belongs to the LptF/LptG family.</text>
</comment>
<evidence type="ECO:0000313" key="11">
    <source>
        <dbReference type="Proteomes" id="UP000315498"/>
    </source>
</evidence>
<feature type="transmembrane region" description="Helical" evidence="9">
    <location>
        <begin position="274"/>
        <end position="292"/>
    </location>
</feature>
<feature type="transmembrane region" description="Helical" evidence="9">
    <location>
        <begin position="304"/>
        <end position="323"/>
    </location>
</feature>
<evidence type="ECO:0000256" key="1">
    <source>
        <dbReference type="ARBA" id="ARBA00002265"/>
    </source>
</evidence>
<dbReference type="GO" id="GO:0015920">
    <property type="term" value="P:lipopolysaccharide transport"/>
    <property type="evidence" value="ECO:0007669"/>
    <property type="project" value="TreeGrafter"/>
</dbReference>
<organism evidence="10 11">
    <name type="scientific">SAR86 cluster bacterium</name>
    <dbReference type="NCBI Taxonomy" id="2030880"/>
    <lineage>
        <taxon>Bacteria</taxon>
        <taxon>Pseudomonadati</taxon>
        <taxon>Pseudomonadota</taxon>
        <taxon>Gammaproteobacteria</taxon>
        <taxon>SAR86 cluster</taxon>
    </lineage>
</organism>
<proteinExistence type="inferred from homology"/>
<comment type="function">
    <text evidence="1">Part of the ABC transporter complex LptBFG involved in the translocation of lipopolysaccharide (LPS) from the inner membrane to the outer membrane.</text>
</comment>
<dbReference type="AlphaFoldDB" id="A0A520MV68"/>
<feature type="transmembrane region" description="Helical" evidence="9">
    <location>
        <begin position="71"/>
        <end position="96"/>
    </location>
</feature>
<name>A0A520MV68_9GAMM</name>
<protein>
    <submittedName>
        <fullName evidence="10">LptF/LptG family permease</fullName>
    </submittedName>
</protein>